<dbReference type="Proteomes" id="UP000184510">
    <property type="component" value="Unassembled WGS sequence"/>
</dbReference>
<sequence length="281" mass="31104">MISPRHYAIAGILLLGVPACDRAQPTTATETVEAKVDLLPLDATSQELAKGFPLLPLVEKAQWAELVRLEQAYAEVEPRDKNALAPQINGIISKLREAYPFQVDGESIRLGEITYFKSSGRIEMPAKVTYPKLDQEGNIHELEVVLCTDKGRVHETLLMTEARPLHLELLLHLTGSKKQASRYRVAILLPGEEAIPLETLLKTTTGKALPDPLLFKFTGSAFQEGYRPDSTGDLVITWHAHDAVLQAVDEDIAQARTRLLVTRHPSLEEGMTVHLALIPEE</sequence>
<evidence type="ECO:0000313" key="1">
    <source>
        <dbReference type="EMBL" id="SHK46859.1"/>
    </source>
</evidence>
<proteinExistence type="predicted"/>
<accession>A0A1M6SQD7</accession>
<dbReference type="EMBL" id="FQYR01000010">
    <property type="protein sequence ID" value="SHK46859.1"/>
    <property type="molecule type" value="Genomic_DNA"/>
</dbReference>
<reference evidence="1 2" key="1">
    <citation type="submission" date="2016-11" db="EMBL/GenBank/DDBJ databases">
        <authorList>
            <person name="Jaros S."/>
            <person name="Januszkiewicz K."/>
            <person name="Wedrychowicz H."/>
        </authorList>
    </citation>
    <scope>NUCLEOTIDE SEQUENCE [LARGE SCALE GENOMIC DNA]</scope>
    <source>
        <strain evidence="1 2">DSM 18772</strain>
    </source>
</reference>
<dbReference type="AlphaFoldDB" id="A0A1M6SQD7"/>
<dbReference type="InParanoid" id="A0A1M6SQD7"/>
<organism evidence="1 2">
    <name type="scientific">Rubritalea squalenifaciens DSM 18772</name>
    <dbReference type="NCBI Taxonomy" id="1123071"/>
    <lineage>
        <taxon>Bacteria</taxon>
        <taxon>Pseudomonadati</taxon>
        <taxon>Verrucomicrobiota</taxon>
        <taxon>Verrucomicrobiia</taxon>
        <taxon>Verrucomicrobiales</taxon>
        <taxon>Rubritaleaceae</taxon>
        <taxon>Rubritalea</taxon>
    </lineage>
</organism>
<gene>
    <name evidence="1" type="ORF">SAMN02745181_3860</name>
</gene>
<keyword evidence="2" id="KW-1185">Reference proteome</keyword>
<name>A0A1M6SQD7_9BACT</name>
<protein>
    <submittedName>
        <fullName evidence="1">Uncharacterized protein</fullName>
    </submittedName>
</protein>
<evidence type="ECO:0000313" key="2">
    <source>
        <dbReference type="Proteomes" id="UP000184510"/>
    </source>
</evidence>
<dbReference type="RefSeq" id="WP_143185392.1">
    <property type="nucleotide sequence ID" value="NZ_FQYR01000010.1"/>
</dbReference>